<name>A0A9D1I338_9FIRM</name>
<evidence type="ECO:0000256" key="1">
    <source>
        <dbReference type="ARBA" id="ARBA00004651"/>
    </source>
</evidence>
<dbReference type="AlphaFoldDB" id="A0A9D1I338"/>
<evidence type="ECO:0000256" key="4">
    <source>
        <dbReference type="ARBA" id="ARBA00022989"/>
    </source>
</evidence>
<dbReference type="InterPro" id="IPR001279">
    <property type="entry name" value="Metallo-B-lactamas"/>
</dbReference>
<dbReference type="InterPro" id="IPR052159">
    <property type="entry name" value="Competence_DNA_uptake"/>
</dbReference>
<evidence type="ECO:0000259" key="7">
    <source>
        <dbReference type="Pfam" id="PF00753"/>
    </source>
</evidence>
<evidence type="ECO:0000256" key="5">
    <source>
        <dbReference type="ARBA" id="ARBA00023136"/>
    </source>
</evidence>
<dbReference type="SUPFAM" id="SSF56281">
    <property type="entry name" value="Metallo-hydrolase/oxidoreductase"/>
    <property type="match status" value="1"/>
</dbReference>
<dbReference type="GO" id="GO:0030420">
    <property type="term" value="P:establishment of competence for transformation"/>
    <property type="evidence" value="ECO:0007669"/>
    <property type="project" value="InterPro"/>
</dbReference>
<evidence type="ECO:0000256" key="2">
    <source>
        <dbReference type="ARBA" id="ARBA00022475"/>
    </source>
</evidence>
<dbReference type="PANTHER" id="PTHR30619:SF1">
    <property type="entry name" value="RECOMBINATION PROTEIN 2"/>
    <property type="match status" value="1"/>
</dbReference>
<dbReference type="GO" id="GO:0005886">
    <property type="term" value="C:plasma membrane"/>
    <property type="evidence" value="ECO:0007669"/>
    <property type="project" value="UniProtKB-SubCell"/>
</dbReference>
<dbReference type="Pfam" id="PF00753">
    <property type="entry name" value="Lactamase_B"/>
    <property type="match status" value="1"/>
</dbReference>
<evidence type="ECO:0000256" key="6">
    <source>
        <dbReference type="SAM" id="Phobius"/>
    </source>
</evidence>
<gene>
    <name evidence="9" type="ORF">IAD16_03800</name>
</gene>
<dbReference type="Pfam" id="PF03772">
    <property type="entry name" value="Competence"/>
    <property type="match status" value="1"/>
</dbReference>
<dbReference type="InterPro" id="IPR004477">
    <property type="entry name" value="ComEC_N"/>
</dbReference>
<feature type="transmembrane region" description="Helical" evidence="6">
    <location>
        <begin position="401"/>
        <end position="421"/>
    </location>
</feature>
<dbReference type="Proteomes" id="UP000824091">
    <property type="component" value="Unassembled WGS sequence"/>
</dbReference>
<sequence>MRRKLFTFTVGIILSLGLADILGVMPDTDRYSLIFSAGEEFEGTICSVEKKDEGYRLTIDVYDEGKKTGRALLSYYGHIQDPYSLVRCRGVFCGELLEPQGRRNPGCFDYRKHLKSLGISAVGTLTDYQVIREPQYFFEKFERFLSEKKAAYSHKLSKGSRGIVAGVLFGDDGYLDEDIYEEFRNNGTAHVLSVSGLHMGVIYSLFRKCAGKTMTKPKLAVLAVIMLTMGTLAGWAIPVIRAVASISLSIYAQYKDKRYDFLTATAAVALVMIAVRPHVIFNAGFQMSFLAVTAIGFFMPHFSRKIPDSIAMMVSANIGLLPYQAYQFNSVSVVSFLANIPVVYLTGILMPLAMADFLLDMAGAEISIIRSAVEAVAYAAVKVNSMSALGGDGAADVLSPPLWSVIMFYLVSFFMSSETFYILTARKKTKETAAIFLSFGLFCLITAAAAYEEISGASVTFVDVGQGDCVHIRAGSVNAMIDGGGSIRYNVGENILKPYLLKNGVRTLDLGIATHLHTDHYKGLEELYQEGMAEKIETGVTAGQMFSLSDKVKILCLWPLAIKEGQDANENCSVFMVTYGKWKILITGDLDEKGEKAMLEHYKGTDMLKADILKISHHGSPTGTCDEFLEAVSPKIGVIQVGKNNYGHPSVKIIEKCEEKDIMVLRNDRRGAIGFVLGKDSADFYTMIN</sequence>
<comment type="caution">
    <text evidence="9">The sequence shown here is derived from an EMBL/GenBank/DDBJ whole genome shotgun (WGS) entry which is preliminary data.</text>
</comment>
<evidence type="ECO:0000256" key="3">
    <source>
        <dbReference type="ARBA" id="ARBA00022692"/>
    </source>
</evidence>
<feature type="transmembrane region" description="Helical" evidence="6">
    <location>
        <begin position="261"/>
        <end position="279"/>
    </location>
</feature>
<dbReference type="NCBIfam" id="TIGR00361">
    <property type="entry name" value="ComEC_Rec2"/>
    <property type="match status" value="1"/>
</dbReference>
<feature type="domain" description="Metallo-beta-lactamase" evidence="7">
    <location>
        <begin position="463"/>
        <end position="535"/>
    </location>
</feature>
<dbReference type="CDD" id="cd07731">
    <property type="entry name" value="ComA-like_MBL-fold"/>
    <property type="match status" value="1"/>
</dbReference>
<dbReference type="InterPro" id="IPR036866">
    <property type="entry name" value="RibonucZ/Hydroxyglut_hydro"/>
</dbReference>
<keyword evidence="5 6" id="KW-0472">Membrane</keyword>
<feature type="transmembrane region" description="Helical" evidence="6">
    <location>
        <begin position="219"/>
        <end position="240"/>
    </location>
</feature>
<dbReference type="NCBIfam" id="TIGR00360">
    <property type="entry name" value="ComEC_N-term"/>
    <property type="match status" value="1"/>
</dbReference>
<feature type="transmembrane region" description="Helical" evidence="6">
    <location>
        <begin position="332"/>
        <end position="355"/>
    </location>
</feature>
<reference evidence="9" key="2">
    <citation type="journal article" date="2021" name="PeerJ">
        <title>Extensive microbial diversity within the chicken gut microbiome revealed by metagenomics and culture.</title>
        <authorList>
            <person name="Gilroy R."/>
            <person name="Ravi A."/>
            <person name="Getino M."/>
            <person name="Pursley I."/>
            <person name="Horton D.L."/>
            <person name="Alikhan N.F."/>
            <person name="Baker D."/>
            <person name="Gharbi K."/>
            <person name="Hall N."/>
            <person name="Watson M."/>
            <person name="Adriaenssens E.M."/>
            <person name="Foster-Nyarko E."/>
            <person name="Jarju S."/>
            <person name="Secka A."/>
            <person name="Antonio M."/>
            <person name="Oren A."/>
            <person name="Chaudhuri R.R."/>
            <person name="La Ragione R."/>
            <person name="Hildebrand F."/>
            <person name="Pallen M.J."/>
        </authorList>
    </citation>
    <scope>NUCLEOTIDE SEQUENCE</scope>
    <source>
        <strain evidence="9">11300</strain>
    </source>
</reference>
<proteinExistence type="predicted"/>
<keyword evidence="4 6" id="KW-1133">Transmembrane helix</keyword>
<dbReference type="InterPro" id="IPR035681">
    <property type="entry name" value="ComA-like_MBL"/>
</dbReference>
<keyword evidence="3 6" id="KW-0812">Transmembrane</keyword>
<dbReference type="Gene3D" id="3.60.15.10">
    <property type="entry name" value="Ribonuclease Z/Hydroxyacylglutathione hydrolase-like"/>
    <property type="match status" value="1"/>
</dbReference>
<evidence type="ECO:0000313" key="9">
    <source>
        <dbReference type="EMBL" id="HIU27496.1"/>
    </source>
</evidence>
<feature type="transmembrane region" description="Helical" evidence="6">
    <location>
        <begin position="433"/>
        <end position="451"/>
    </location>
</feature>
<evidence type="ECO:0000259" key="8">
    <source>
        <dbReference type="Pfam" id="PF03772"/>
    </source>
</evidence>
<reference evidence="9" key="1">
    <citation type="submission" date="2020-10" db="EMBL/GenBank/DDBJ databases">
        <authorList>
            <person name="Gilroy R."/>
        </authorList>
    </citation>
    <scope>NUCLEOTIDE SEQUENCE</scope>
    <source>
        <strain evidence="9">11300</strain>
    </source>
</reference>
<dbReference type="InterPro" id="IPR004797">
    <property type="entry name" value="Competence_ComEC/Rec2"/>
</dbReference>
<accession>A0A9D1I338</accession>
<protein>
    <submittedName>
        <fullName evidence="9">DNA internalization-related competence protein ComEC/Rec2</fullName>
    </submittedName>
</protein>
<dbReference type="PANTHER" id="PTHR30619">
    <property type="entry name" value="DNA INTERNALIZATION/COMPETENCE PROTEIN COMEC/REC2"/>
    <property type="match status" value="1"/>
</dbReference>
<dbReference type="EMBL" id="DVMO01000057">
    <property type="protein sequence ID" value="HIU27496.1"/>
    <property type="molecule type" value="Genomic_DNA"/>
</dbReference>
<organism evidence="9 10">
    <name type="scientific">Candidatus Fimisoma avicola</name>
    <dbReference type="NCBI Taxonomy" id="2840826"/>
    <lineage>
        <taxon>Bacteria</taxon>
        <taxon>Bacillati</taxon>
        <taxon>Bacillota</taxon>
        <taxon>Clostridia</taxon>
        <taxon>Eubacteriales</taxon>
        <taxon>Candidatus Fimisoma</taxon>
    </lineage>
</organism>
<feature type="domain" description="ComEC/Rec2-related protein" evidence="8">
    <location>
        <begin position="168"/>
        <end position="415"/>
    </location>
</feature>
<comment type="subcellular location">
    <subcellularLocation>
        <location evidence="1">Cell membrane</location>
        <topology evidence="1">Multi-pass membrane protein</topology>
    </subcellularLocation>
</comment>
<evidence type="ECO:0000313" key="10">
    <source>
        <dbReference type="Proteomes" id="UP000824091"/>
    </source>
</evidence>
<keyword evidence="2" id="KW-1003">Cell membrane</keyword>